<accession>W2PE46</accession>
<evidence type="ECO:0000313" key="2">
    <source>
        <dbReference type="Proteomes" id="UP000018817"/>
    </source>
</evidence>
<organism evidence="1 2">
    <name type="scientific">Phytophthora nicotianae (strain INRA-310)</name>
    <name type="common">Phytophthora parasitica</name>
    <dbReference type="NCBI Taxonomy" id="761204"/>
    <lineage>
        <taxon>Eukaryota</taxon>
        <taxon>Sar</taxon>
        <taxon>Stramenopiles</taxon>
        <taxon>Oomycota</taxon>
        <taxon>Peronosporomycetes</taxon>
        <taxon>Peronosporales</taxon>
        <taxon>Peronosporaceae</taxon>
        <taxon>Phytophthora</taxon>
    </lineage>
</organism>
<reference evidence="2" key="1">
    <citation type="submission" date="2011-12" db="EMBL/GenBank/DDBJ databases">
        <authorList>
            <consortium name="The Broad Institute Genome Sequencing Platform"/>
            <person name="Russ C."/>
            <person name="Tyler B."/>
            <person name="Panabieres F."/>
            <person name="Shan W."/>
            <person name="Tripathy S."/>
            <person name="Grunwald N."/>
            <person name="Machado M."/>
            <person name="Young S.K."/>
            <person name="Zeng Q."/>
            <person name="Gargeya S."/>
            <person name="Fitzgerald M."/>
            <person name="Haas B."/>
            <person name="Abouelleil A."/>
            <person name="Alvarado L."/>
            <person name="Arachchi H.M."/>
            <person name="Berlin A."/>
            <person name="Chapman S.B."/>
            <person name="Gearin G."/>
            <person name="Goldberg J."/>
            <person name="Griggs A."/>
            <person name="Gujja S."/>
            <person name="Hansen M."/>
            <person name="Heiman D."/>
            <person name="Howarth C."/>
            <person name="Larimer J."/>
            <person name="Lui A."/>
            <person name="MacDonald P.J.P."/>
            <person name="McCowen C."/>
            <person name="Montmayeur A."/>
            <person name="Murphy C."/>
            <person name="Neiman D."/>
            <person name="Pearson M."/>
            <person name="Priest M."/>
            <person name="Roberts A."/>
            <person name="Saif S."/>
            <person name="Shea T."/>
            <person name="Sisk P."/>
            <person name="Stolte C."/>
            <person name="Sykes S."/>
            <person name="Wortman J."/>
            <person name="Nusbaum C."/>
            <person name="Birren B."/>
        </authorList>
    </citation>
    <scope>NUCLEOTIDE SEQUENCE [LARGE SCALE GENOMIC DNA]</scope>
    <source>
        <strain evidence="2">INRA-310</strain>
    </source>
</reference>
<sequence>GSNLIYNSLIKPYVAPHVGTIDSALQRGEDAAKKLAAKIEEKSQ</sequence>
<dbReference type="GeneID" id="20193025"/>
<dbReference type="STRING" id="761204.W2PE46"/>
<protein>
    <submittedName>
        <fullName evidence="1">Uncharacterized protein</fullName>
    </submittedName>
</protein>
<proteinExistence type="predicted"/>
<dbReference type="VEuPathDB" id="FungiDB:PPTG_24426"/>
<dbReference type="Proteomes" id="UP000018817">
    <property type="component" value="Unassembled WGS sequence"/>
</dbReference>
<dbReference type="EMBL" id="KI669654">
    <property type="protein sequence ID" value="ETM99317.1"/>
    <property type="molecule type" value="Genomic_DNA"/>
</dbReference>
<reference evidence="1 2" key="2">
    <citation type="submission" date="2013-11" db="EMBL/GenBank/DDBJ databases">
        <title>The Genome Sequence of Phytophthora parasitica INRA-310.</title>
        <authorList>
            <consortium name="The Broad Institute Genomics Platform"/>
            <person name="Russ C."/>
            <person name="Tyler B."/>
            <person name="Panabieres F."/>
            <person name="Shan W."/>
            <person name="Tripathy S."/>
            <person name="Grunwald N."/>
            <person name="Machado M."/>
            <person name="Johnson C.S."/>
            <person name="Arredondo F."/>
            <person name="Hong C."/>
            <person name="Coffey M."/>
            <person name="Young S.K."/>
            <person name="Zeng Q."/>
            <person name="Gargeya S."/>
            <person name="Fitzgerald M."/>
            <person name="Abouelleil A."/>
            <person name="Alvarado L."/>
            <person name="Chapman S.B."/>
            <person name="Gainer-Dewar J."/>
            <person name="Goldberg J."/>
            <person name="Griggs A."/>
            <person name="Gujja S."/>
            <person name="Hansen M."/>
            <person name="Howarth C."/>
            <person name="Imamovic A."/>
            <person name="Ireland A."/>
            <person name="Larimer J."/>
            <person name="McCowan C."/>
            <person name="Murphy C."/>
            <person name="Pearson M."/>
            <person name="Poon T.W."/>
            <person name="Priest M."/>
            <person name="Roberts A."/>
            <person name="Saif S."/>
            <person name="Shea T."/>
            <person name="Sykes S."/>
            <person name="Wortman J."/>
            <person name="Nusbaum C."/>
            <person name="Birren B."/>
        </authorList>
    </citation>
    <scope>NUCLEOTIDE SEQUENCE [LARGE SCALE GENOMIC DNA]</scope>
    <source>
        <strain evidence="1 2">INRA-310</strain>
    </source>
</reference>
<dbReference type="AlphaFoldDB" id="W2PE46"/>
<evidence type="ECO:0000313" key="1">
    <source>
        <dbReference type="EMBL" id="ETM99317.1"/>
    </source>
</evidence>
<dbReference type="RefSeq" id="XP_008915391.1">
    <property type="nucleotide sequence ID" value="XM_008917143.1"/>
</dbReference>
<feature type="non-terminal residue" evidence="1">
    <location>
        <position position="1"/>
    </location>
</feature>
<name>W2PE46_PHYN3</name>
<gene>
    <name evidence="1" type="ORF">PPTG_24426</name>
</gene>